<dbReference type="EC" id="2.3.2.27" evidence="2"/>
<proteinExistence type="predicted"/>
<protein>
    <recommendedName>
        <fullName evidence="2">RING-type E3 ubiquitin transferase</fullName>
        <ecNumber evidence="2">2.3.2.27</ecNumber>
    </recommendedName>
</protein>
<sequence length="223" mass="25448">MSSTTIFHHSSEAWQPENYIEPPESSSPHPEFFIELFMFESIEGDAQTVISATKYKAFNIQRDLLILNTNSTSWLIMSNMLSQMDVPYYVQPPMIQKISAFARELANEADNMNRKIIPMVVVLTVAVPDLQELELSEALRESMETWVYSTSLVCASKASVEALEKVKVEGFATQCVICMEDILMGFEATRMPCKHVYHEDCIVNWLKESNLCPLCRFQMPVET</sequence>
<accession>A0A2N9GVK2</accession>
<feature type="domain" description="RING-type" evidence="7">
    <location>
        <begin position="175"/>
        <end position="216"/>
    </location>
</feature>
<dbReference type="EMBL" id="OIVN01002779">
    <property type="protein sequence ID" value="SPD06396.1"/>
    <property type="molecule type" value="Genomic_DNA"/>
</dbReference>
<dbReference type="PANTHER" id="PTHR15710">
    <property type="entry name" value="E3 UBIQUITIN-PROTEIN LIGASE PRAJA"/>
    <property type="match status" value="1"/>
</dbReference>
<keyword evidence="5" id="KW-0862">Zinc</keyword>
<dbReference type="InterPro" id="IPR013083">
    <property type="entry name" value="Znf_RING/FYVE/PHD"/>
</dbReference>
<dbReference type="GO" id="GO:0016567">
    <property type="term" value="P:protein ubiquitination"/>
    <property type="evidence" value="ECO:0007669"/>
    <property type="project" value="TreeGrafter"/>
</dbReference>
<evidence type="ECO:0000259" key="7">
    <source>
        <dbReference type="PROSITE" id="PS50089"/>
    </source>
</evidence>
<dbReference type="GO" id="GO:0005737">
    <property type="term" value="C:cytoplasm"/>
    <property type="evidence" value="ECO:0007669"/>
    <property type="project" value="TreeGrafter"/>
</dbReference>
<dbReference type="Gene3D" id="3.30.40.10">
    <property type="entry name" value="Zinc/RING finger domain, C3HC4 (zinc finger)"/>
    <property type="match status" value="1"/>
</dbReference>
<gene>
    <name evidence="8" type="ORF">FSB_LOCUS34278</name>
</gene>
<evidence type="ECO:0000256" key="6">
    <source>
        <dbReference type="PROSITE-ProRule" id="PRU00175"/>
    </source>
</evidence>
<evidence type="ECO:0000256" key="4">
    <source>
        <dbReference type="ARBA" id="ARBA00022771"/>
    </source>
</evidence>
<dbReference type="PANTHER" id="PTHR15710:SF77">
    <property type="entry name" value="RING-H2 FINGER PROTEIN ATL21B"/>
    <property type="match status" value="1"/>
</dbReference>
<comment type="catalytic activity">
    <reaction evidence="1">
        <text>S-ubiquitinyl-[E2 ubiquitin-conjugating enzyme]-L-cysteine + [acceptor protein]-L-lysine = [E2 ubiquitin-conjugating enzyme]-L-cysteine + N(6)-ubiquitinyl-[acceptor protein]-L-lysine.</text>
        <dbReference type="EC" id="2.3.2.27"/>
    </reaction>
</comment>
<evidence type="ECO:0000256" key="5">
    <source>
        <dbReference type="ARBA" id="ARBA00022833"/>
    </source>
</evidence>
<keyword evidence="4 6" id="KW-0863">Zinc-finger</keyword>
<dbReference type="AlphaFoldDB" id="A0A2N9GVK2"/>
<dbReference type="PROSITE" id="PS50089">
    <property type="entry name" value="ZF_RING_2"/>
    <property type="match status" value="1"/>
</dbReference>
<name>A0A2N9GVK2_FAGSY</name>
<evidence type="ECO:0000313" key="8">
    <source>
        <dbReference type="EMBL" id="SPD06396.1"/>
    </source>
</evidence>
<dbReference type="SMART" id="SM00184">
    <property type="entry name" value="RING"/>
    <property type="match status" value="1"/>
</dbReference>
<reference evidence="8" key="1">
    <citation type="submission" date="2018-02" db="EMBL/GenBank/DDBJ databases">
        <authorList>
            <person name="Cohen D.B."/>
            <person name="Kent A.D."/>
        </authorList>
    </citation>
    <scope>NUCLEOTIDE SEQUENCE</scope>
</reference>
<dbReference type="GO" id="GO:0061630">
    <property type="term" value="F:ubiquitin protein ligase activity"/>
    <property type="evidence" value="ECO:0007669"/>
    <property type="project" value="UniProtKB-EC"/>
</dbReference>
<evidence type="ECO:0000256" key="1">
    <source>
        <dbReference type="ARBA" id="ARBA00000900"/>
    </source>
</evidence>
<dbReference type="InterPro" id="IPR001841">
    <property type="entry name" value="Znf_RING"/>
</dbReference>
<organism evidence="8">
    <name type="scientific">Fagus sylvatica</name>
    <name type="common">Beechnut</name>
    <dbReference type="NCBI Taxonomy" id="28930"/>
    <lineage>
        <taxon>Eukaryota</taxon>
        <taxon>Viridiplantae</taxon>
        <taxon>Streptophyta</taxon>
        <taxon>Embryophyta</taxon>
        <taxon>Tracheophyta</taxon>
        <taxon>Spermatophyta</taxon>
        <taxon>Magnoliopsida</taxon>
        <taxon>eudicotyledons</taxon>
        <taxon>Gunneridae</taxon>
        <taxon>Pentapetalae</taxon>
        <taxon>rosids</taxon>
        <taxon>fabids</taxon>
        <taxon>Fagales</taxon>
        <taxon>Fagaceae</taxon>
        <taxon>Fagus</taxon>
    </lineage>
</organism>
<keyword evidence="3" id="KW-0479">Metal-binding</keyword>
<evidence type="ECO:0000256" key="2">
    <source>
        <dbReference type="ARBA" id="ARBA00012483"/>
    </source>
</evidence>
<dbReference type="Pfam" id="PF13639">
    <property type="entry name" value="zf-RING_2"/>
    <property type="match status" value="1"/>
</dbReference>
<dbReference type="GO" id="GO:0008270">
    <property type="term" value="F:zinc ion binding"/>
    <property type="evidence" value="ECO:0007669"/>
    <property type="project" value="UniProtKB-KW"/>
</dbReference>
<dbReference type="SUPFAM" id="SSF57850">
    <property type="entry name" value="RING/U-box"/>
    <property type="match status" value="1"/>
</dbReference>
<evidence type="ECO:0000256" key="3">
    <source>
        <dbReference type="ARBA" id="ARBA00022723"/>
    </source>
</evidence>